<proteinExistence type="predicted"/>
<dbReference type="RefSeq" id="WP_196100073.1">
    <property type="nucleotide sequence ID" value="NZ_CP064939.1"/>
</dbReference>
<accession>A0A7S9L192</accession>
<sequence>MDYFRIKEKRSLTKDAVIRLLGKELKITEDETLNRTLDFIYALANLAVKIELKKGRPKKERIIKKDLK</sequence>
<reference evidence="1 2" key="1">
    <citation type="submission" date="2020-11" db="EMBL/GenBank/DDBJ databases">
        <title>Pedobacter endophytica, an endophytic bacteria isolated form Carex pumila.</title>
        <authorList>
            <person name="Peng Y."/>
            <person name="Jiang L."/>
            <person name="Lee J."/>
        </authorList>
    </citation>
    <scope>NUCLEOTIDE SEQUENCE [LARGE SCALE GENOMIC DNA]</scope>
    <source>
        <strain evidence="1 2">JBR3-12</strain>
    </source>
</reference>
<evidence type="ECO:0000313" key="1">
    <source>
        <dbReference type="EMBL" id="QPH40619.1"/>
    </source>
</evidence>
<protein>
    <submittedName>
        <fullName evidence="1">Uncharacterized protein</fullName>
    </submittedName>
</protein>
<name>A0A7S9L192_9SPHI</name>
<evidence type="ECO:0000313" key="2">
    <source>
        <dbReference type="Proteomes" id="UP000594759"/>
    </source>
</evidence>
<dbReference type="AlphaFoldDB" id="A0A7S9L192"/>
<organism evidence="1 2">
    <name type="scientific">Pedobacter endophyticus</name>
    <dbReference type="NCBI Taxonomy" id="2789740"/>
    <lineage>
        <taxon>Bacteria</taxon>
        <taxon>Pseudomonadati</taxon>
        <taxon>Bacteroidota</taxon>
        <taxon>Sphingobacteriia</taxon>
        <taxon>Sphingobacteriales</taxon>
        <taxon>Sphingobacteriaceae</taxon>
        <taxon>Pedobacter</taxon>
    </lineage>
</organism>
<dbReference type="KEGG" id="pex:IZT61_04910"/>
<keyword evidence="2" id="KW-1185">Reference proteome</keyword>
<dbReference type="Proteomes" id="UP000594759">
    <property type="component" value="Chromosome"/>
</dbReference>
<dbReference type="EMBL" id="CP064939">
    <property type="protein sequence ID" value="QPH40619.1"/>
    <property type="molecule type" value="Genomic_DNA"/>
</dbReference>
<gene>
    <name evidence="1" type="ORF">IZT61_04910</name>
</gene>